<dbReference type="eggNOG" id="COG1695">
    <property type="taxonomic scope" value="Bacteria"/>
</dbReference>
<dbReference type="InterPro" id="IPR036390">
    <property type="entry name" value="WH_DNA-bd_sf"/>
</dbReference>
<dbReference type="InterPro" id="IPR052509">
    <property type="entry name" value="Metal_resp_DNA-bind_regulator"/>
</dbReference>
<dbReference type="InterPro" id="IPR036388">
    <property type="entry name" value="WH-like_DNA-bd_sf"/>
</dbReference>
<proteinExistence type="predicted"/>
<name>A0A0L6JS39_9FIRM</name>
<dbReference type="STRING" id="398512.Bccel_3940"/>
<dbReference type="AlphaFoldDB" id="A0A0L6JS39"/>
<evidence type="ECO:0000259" key="1">
    <source>
        <dbReference type="Pfam" id="PF03551"/>
    </source>
</evidence>
<dbReference type="PATRIC" id="fig|398512.5.peg.4120"/>
<dbReference type="Gene3D" id="1.10.10.10">
    <property type="entry name" value="Winged helix-like DNA-binding domain superfamily/Winged helix DNA-binding domain"/>
    <property type="match status" value="1"/>
</dbReference>
<dbReference type="RefSeq" id="WP_036936502.1">
    <property type="nucleotide sequence ID" value="NZ_JQKC01000002.1"/>
</dbReference>
<dbReference type="EMBL" id="LGTC01000001">
    <property type="protein sequence ID" value="KNY28666.1"/>
    <property type="molecule type" value="Genomic_DNA"/>
</dbReference>
<sequence>MFSKDIIKGNMNLIVLSSLIDGEKYGYEITKVVQNLTEGAIQLKEGSLYPTLHKLEKDKLIEGYWVQQDPGKPSRKYYRITDEGIKTVEQEKQRWKFYINVMGRVIYGDPNT</sequence>
<dbReference type="OrthoDB" id="9808017at2"/>
<reference evidence="3" key="1">
    <citation type="submission" date="2015-07" db="EMBL/GenBank/DDBJ databases">
        <title>Near-Complete Genome Sequence of the Cellulolytic Bacterium Bacteroides (Pseudobacteroides) cellulosolvens ATCC 35603.</title>
        <authorList>
            <person name="Dassa B."/>
            <person name="Utturkar S.M."/>
            <person name="Klingeman D.M."/>
            <person name="Hurt R.A."/>
            <person name="Keller M."/>
            <person name="Xu J."/>
            <person name="Reddy Y.H.K."/>
            <person name="Borovok I."/>
            <person name="Grinberg I.R."/>
            <person name="Lamed R."/>
            <person name="Zhivin O."/>
            <person name="Bayer E.A."/>
            <person name="Brown S.D."/>
        </authorList>
    </citation>
    <scope>NUCLEOTIDE SEQUENCE [LARGE SCALE GENOMIC DNA]</scope>
    <source>
        <strain evidence="3">DSM 2933</strain>
    </source>
</reference>
<dbReference type="Pfam" id="PF03551">
    <property type="entry name" value="PadR"/>
    <property type="match status" value="1"/>
</dbReference>
<evidence type="ECO:0000313" key="3">
    <source>
        <dbReference type="Proteomes" id="UP000036923"/>
    </source>
</evidence>
<feature type="domain" description="Transcription regulator PadR N-terminal" evidence="1">
    <location>
        <begin position="15"/>
        <end position="89"/>
    </location>
</feature>
<accession>A0A0L6JS39</accession>
<dbReference type="SUPFAM" id="SSF46785">
    <property type="entry name" value="Winged helix' DNA-binding domain"/>
    <property type="match status" value="1"/>
</dbReference>
<keyword evidence="3" id="KW-1185">Reference proteome</keyword>
<evidence type="ECO:0000313" key="2">
    <source>
        <dbReference type="EMBL" id="KNY28666.1"/>
    </source>
</evidence>
<comment type="caution">
    <text evidence="2">The sequence shown here is derived from an EMBL/GenBank/DDBJ whole genome shotgun (WGS) entry which is preliminary data.</text>
</comment>
<organism evidence="2 3">
    <name type="scientific">Pseudobacteroides cellulosolvens ATCC 35603 = DSM 2933</name>
    <dbReference type="NCBI Taxonomy" id="398512"/>
    <lineage>
        <taxon>Bacteria</taxon>
        <taxon>Bacillati</taxon>
        <taxon>Bacillota</taxon>
        <taxon>Clostridia</taxon>
        <taxon>Eubacteriales</taxon>
        <taxon>Oscillospiraceae</taxon>
        <taxon>Pseudobacteroides</taxon>
    </lineage>
</organism>
<dbReference type="PANTHER" id="PTHR33169">
    <property type="entry name" value="PADR-FAMILY TRANSCRIPTIONAL REGULATOR"/>
    <property type="match status" value="1"/>
</dbReference>
<dbReference type="PANTHER" id="PTHR33169:SF14">
    <property type="entry name" value="TRANSCRIPTIONAL REGULATOR RV3488"/>
    <property type="match status" value="1"/>
</dbReference>
<dbReference type="Proteomes" id="UP000036923">
    <property type="component" value="Unassembled WGS sequence"/>
</dbReference>
<dbReference type="InterPro" id="IPR005149">
    <property type="entry name" value="Tscrpt_reg_PadR_N"/>
</dbReference>
<gene>
    <name evidence="2" type="ORF">Bccel_3940</name>
</gene>
<protein>
    <submittedName>
        <fullName evidence="2">Transcriptional regulator, PadR-like family</fullName>
    </submittedName>
</protein>